<feature type="transmembrane region" description="Helical" evidence="9">
    <location>
        <begin position="188"/>
        <end position="213"/>
    </location>
</feature>
<keyword evidence="4 9" id="KW-0808">Transferase</keyword>
<dbReference type="InterPro" id="IPR004563">
    <property type="entry name" value="Apolipo_AcylTrfase"/>
</dbReference>
<name>A0A831LNZ9_9BACT</name>
<feature type="transmembrane region" description="Helical" evidence="9">
    <location>
        <begin position="111"/>
        <end position="130"/>
    </location>
</feature>
<dbReference type="EMBL" id="DSDK01000002">
    <property type="protein sequence ID" value="HDR49997.1"/>
    <property type="molecule type" value="Genomic_DNA"/>
</dbReference>
<dbReference type="SUPFAM" id="SSF56317">
    <property type="entry name" value="Carbon-nitrogen hydrolase"/>
    <property type="match status" value="1"/>
</dbReference>
<evidence type="ECO:0000256" key="1">
    <source>
        <dbReference type="ARBA" id="ARBA00004651"/>
    </source>
</evidence>
<feature type="transmembrane region" description="Helical" evidence="9">
    <location>
        <begin position="150"/>
        <end position="176"/>
    </location>
</feature>
<keyword evidence="7 9" id="KW-0472">Membrane</keyword>
<protein>
    <recommendedName>
        <fullName evidence="9">Apolipoprotein N-acyltransferase</fullName>
        <shortName evidence="9">ALP N-acyltransferase</shortName>
        <ecNumber evidence="9">2.3.1.269</ecNumber>
    </recommendedName>
</protein>
<evidence type="ECO:0000256" key="2">
    <source>
        <dbReference type="ARBA" id="ARBA00010065"/>
    </source>
</evidence>
<feature type="transmembrane region" description="Helical" evidence="9">
    <location>
        <begin position="75"/>
        <end position="99"/>
    </location>
</feature>
<dbReference type="InterPro" id="IPR003010">
    <property type="entry name" value="C-N_Hydrolase"/>
</dbReference>
<keyword evidence="3 9" id="KW-1003">Cell membrane</keyword>
<dbReference type="GO" id="GO:0042158">
    <property type="term" value="P:lipoprotein biosynthetic process"/>
    <property type="evidence" value="ECO:0007669"/>
    <property type="project" value="UniProtKB-UniRule"/>
</dbReference>
<dbReference type="CDD" id="cd07571">
    <property type="entry name" value="ALP_N-acyl_transferase"/>
    <property type="match status" value="1"/>
</dbReference>
<dbReference type="PANTHER" id="PTHR38686:SF1">
    <property type="entry name" value="APOLIPOPROTEIN N-ACYLTRANSFERASE"/>
    <property type="match status" value="1"/>
</dbReference>
<organism evidence="11">
    <name type="scientific">Mariniphaga anaerophila</name>
    <dbReference type="NCBI Taxonomy" id="1484053"/>
    <lineage>
        <taxon>Bacteria</taxon>
        <taxon>Pseudomonadati</taxon>
        <taxon>Bacteroidota</taxon>
        <taxon>Bacteroidia</taxon>
        <taxon>Marinilabiliales</taxon>
        <taxon>Prolixibacteraceae</taxon>
        <taxon>Mariniphaga</taxon>
    </lineage>
</organism>
<dbReference type="PANTHER" id="PTHR38686">
    <property type="entry name" value="APOLIPOPROTEIN N-ACYLTRANSFERASE"/>
    <property type="match status" value="1"/>
</dbReference>
<feature type="transmembrane region" description="Helical" evidence="9">
    <location>
        <begin position="507"/>
        <end position="525"/>
    </location>
</feature>
<proteinExistence type="inferred from homology"/>
<comment type="subcellular location">
    <subcellularLocation>
        <location evidence="1 9">Cell membrane</location>
        <topology evidence="1 9">Multi-pass membrane protein</topology>
    </subcellularLocation>
</comment>
<comment type="catalytic activity">
    <reaction evidence="9">
        <text>N-terminal S-1,2-diacyl-sn-glyceryl-L-cysteinyl-[lipoprotein] + a glycerophospholipid = N-acyl-S-1,2-diacyl-sn-glyceryl-L-cysteinyl-[lipoprotein] + a 2-acyl-sn-glycero-3-phospholipid + H(+)</text>
        <dbReference type="Rhea" id="RHEA:48228"/>
        <dbReference type="Rhea" id="RHEA-COMP:14681"/>
        <dbReference type="Rhea" id="RHEA-COMP:14684"/>
        <dbReference type="ChEBI" id="CHEBI:15378"/>
        <dbReference type="ChEBI" id="CHEBI:136912"/>
        <dbReference type="ChEBI" id="CHEBI:140656"/>
        <dbReference type="ChEBI" id="CHEBI:140657"/>
        <dbReference type="ChEBI" id="CHEBI:140660"/>
        <dbReference type="EC" id="2.3.1.269"/>
    </reaction>
</comment>
<keyword evidence="5 9" id="KW-0812">Transmembrane</keyword>
<dbReference type="InterPro" id="IPR045378">
    <property type="entry name" value="LNT_N"/>
</dbReference>
<evidence type="ECO:0000259" key="10">
    <source>
        <dbReference type="PROSITE" id="PS50263"/>
    </source>
</evidence>
<dbReference type="Pfam" id="PF00795">
    <property type="entry name" value="CN_hydrolase"/>
    <property type="match status" value="1"/>
</dbReference>
<dbReference type="NCBIfam" id="TIGR00546">
    <property type="entry name" value="lnt"/>
    <property type="match status" value="1"/>
</dbReference>
<feature type="transmembrane region" description="Helical" evidence="9">
    <location>
        <begin position="12"/>
        <end position="38"/>
    </location>
</feature>
<keyword evidence="6 9" id="KW-1133">Transmembrane helix</keyword>
<evidence type="ECO:0000313" key="11">
    <source>
        <dbReference type="EMBL" id="HDR49997.1"/>
    </source>
</evidence>
<sequence length="531" mass="60973">MLRIQRILLSALSGILLSLAWLGFPGWMLFFALLPLLYLDHFFVVRKQTFRSVSFWGHALLSFVIWNAITTWWIAYATFAGAILAIAANSFLMSVVWWLGHIARRRFHSSLGYLALAVFWISFEYFHFHWDIEWPWLNLGNGFANDVKMIQWYEFTGILGGTLWVLAVNFILFSILMKLNRKNSLKTLLYPASVLILLIVVPVAWSVITYYSYTEKEDPLQVVIVQPNIDPYNEDYDIQAESKKLQKFIQLADQKTDGQTNLVIGPETIFERYPDWNTDRLSTNFLFRQLTDWMWNYPGTEVIFGASTSKIYPDAESATSTSRVSNNIHYDVFNSAVFIDRNGIGEVYHKSILVSGVEKMPFRKYLGFLNDLVFDLGGTTGSLGKQAEPSNFTLQNGIKVAPVICYESVFGGYLTRFVHKEASLIVVITNDGWWRNTPGYKQHLSFSRLRAIETRRSVARSANTGISCFVNQRGDVLQPTAWWEEAAIKDTVNLNDELTFYVKHGDYIARVALFMSVLLLLFLVVKKFIKE</sequence>
<evidence type="ECO:0000256" key="7">
    <source>
        <dbReference type="ARBA" id="ARBA00023136"/>
    </source>
</evidence>
<feature type="transmembrane region" description="Helical" evidence="9">
    <location>
        <begin position="50"/>
        <end position="69"/>
    </location>
</feature>
<accession>A0A831LNZ9</accession>
<dbReference type="Pfam" id="PF20154">
    <property type="entry name" value="LNT_N"/>
    <property type="match status" value="1"/>
</dbReference>
<dbReference type="AlphaFoldDB" id="A0A831LNZ9"/>
<dbReference type="GO" id="GO:0016410">
    <property type="term" value="F:N-acyltransferase activity"/>
    <property type="evidence" value="ECO:0007669"/>
    <property type="project" value="UniProtKB-UniRule"/>
</dbReference>
<dbReference type="HAMAP" id="MF_01148">
    <property type="entry name" value="Lnt"/>
    <property type="match status" value="1"/>
</dbReference>
<dbReference type="EC" id="2.3.1.269" evidence="9"/>
<evidence type="ECO:0000256" key="8">
    <source>
        <dbReference type="ARBA" id="ARBA00023315"/>
    </source>
</evidence>
<dbReference type="PROSITE" id="PS50263">
    <property type="entry name" value="CN_HYDROLASE"/>
    <property type="match status" value="1"/>
</dbReference>
<dbReference type="UniPathway" id="UPA00666"/>
<keyword evidence="8 9" id="KW-0012">Acyltransferase</keyword>
<comment type="pathway">
    <text evidence="9">Protein modification; lipoprotein biosynthesis (N-acyl transfer).</text>
</comment>
<dbReference type="Gene3D" id="3.60.110.10">
    <property type="entry name" value="Carbon-nitrogen hydrolase"/>
    <property type="match status" value="1"/>
</dbReference>
<comment type="similarity">
    <text evidence="2 9">Belongs to the CN hydrolase family. Apolipoprotein N-acyltransferase subfamily.</text>
</comment>
<comment type="function">
    <text evidence="9">Catalyzes the phospholipid dependent N-acylation of the N-terminal cysteine of apolipoprotein, the last step in lipoprotein maturation.</text>
</comment>
<comment type="caution">
    <text evidence="11">The sequence shown here is derived from an EMBL/GenBank/DDBJ whole genome shotgun (WGS) entry which is preliminary data.</text>
</comment>
<evidence type="ECO:0000256" key="5">
    <source>
        <dbReference type="ARBA" id="ARBA00022692"/>
    </source>
</evidence>
<evidence type="ECO:0000256" key="3">
    <source>
        <dbReference type="ARBA" id="ARBA00022475"/>
    </source>
</evidence>
<evidence type="ECO:0000256" key="9">
    <source>
        <dbReference type="HAMAP-Rule" id="MF_01148"/>
    </source>
</evidence>
<evidence type="ECO:0000256" key="4">
    <source>
        <dbReference type="ARBA" id="ARBA00022679"/>
    </source>
</evidence>
<dbReference type="GO" id="GO:0005886">
    <property type="term" value="C:plasma membrane"/>
    <property type="evidence" value="ECO:0007669"/>
    <property type="project" value="UniProtKB-SubCell"/>
</dbReference>
<evidence type="ECO:0000256" key="6">
    <source>
        <dbReference type="ARBA" id="ARBA00022989"/>
    </source>
</evidence>
<gene>
    <name evidence="9 11" type="primary">lnt</name>
    <name evidence="11" type="ORF">ENN90_00025</name>
</gene>
<dbReference type="Proteomes" id="UP000886047">
    <property type="component" value="Unassembled WGS sequence"/>
</dbReference>
<reference evidence="11" key="1">
    <citation type="journal article" date="2020" name="mSystems">
        <title>Genome- and Community-Level Interaction Insights into Carbon Utilization and Element Cycling Functions of Hydrothermarchaeota in Hydrothermal Sediment.</title>
        <authorList>
            <person name="Zhou Z."/>
            <person name="Liu Y."/>
            <person name="Xu W."/>
            <person name="Pan J."/>
            <person name="Luo Z.H."/>
            <person name="Li M."/>
        </authorList>
    </citation>
    <scope>NUCLEOTIDE SEQUENCE [LARGE SCALE GENOMIC DNA]</scope>
    <source>
        <strain evidence="11">SpSt-1217</strain>
    </source>
</reference>
<feature type="domain" description="CN hydrolase" evidence="10">
    <location>
        <begin position="220"/>
        <end position="494"/>
    </location>
</feature>
<dbReference type="InterPro" id="IPR036526">
    <property type="entry name" value="C-N_Hydrolase_sf"/>
</dbReference>